<dbReference type="PANTHER" id="PTHR43333">
    <property type="entry name" value="2-HACID_DH_C DOMAIN-CONTAINING PROTEIN"/>
    <property type="match status" value="1"/>
</dbReference>
<dbReference type="Proteomes" id="UP000061432">
    <property type="component" value="Chromosome"/>
</dbReference>
<dbReference type="GO" id="GO:0051287">
    <property type="term" value="F:NAD binding"/>
    <property type="evidence" value="ECO:0007669"/>
    <property type="project" value="InterPro"/>
</dbReference>
<evidence type="ECO:0000313" key="4">
    <source>
        <dbReference type="EMBL" id="BAQ44941.1"/>
    </source>
</evidence>
<organism evidence="4 5">
    <name type="scientific">Methylobacterium aquaticum</name>
    <dbReference type="NCBI Taxonomy" id="270351"/>
    <lineage>
        <taxon>Bacteria</taxon>
        <taxon>Pseudomonadati</taxon>
        <taxon>Pseudomonadota</taxon>
        <taxon>Alphaproteobacteria</taxon>
        <taxon>Hyphomicrobiales</taxon>
        <taxon>Methylobacteriaceae</taxon>
        <taxon>Methylobacterium</taxon>
    </lineage>
</organism>
<reference evidence="5" key="2">
    <citation type="submission" date="2015-01" db="EMBL/GenBank/DDBJ databases">
        <title>Complete genome sequence of Methylobacterium aquaticum strain 22A.</title>
        <authorList>
            <person name="Tani A."/>
            <person name="Ogura Y."/>
            <person name="Hayashi T."/>
        </authorList>
    </citation>
    <scope>NUCLEOTIDE SEQUENCE [LARGE SCALE GENOMIC DNA]</scope>
    <source>
        <strain evidence="5">MA-22A</strain>
    </source>
</reference>
<dbReference type="RefSeq" id="WP_060846360.1">
    <property type="nucleotide sequence ID" value="NZ_AP014704.1"/>
</dbReference>
<name>A0A0C6EXQ4_9HYPH</name>
<dbReference type="OrthoDB" id="9787219at2"/>
<dbReference type="STRING" id="270351.Maq22A_c08150"/>
<dbReference type="InterPro" id="IPR029752">
    <property type="entry name" value="D-isomer_DH_CS1"/>
</dbReference>
<dbReference type="PROSITE" id="PS00065">
    <property type="entry name" value="D_2_HYDROXYACID_DH_1"/>
    <property type="match status" value="1"/>
</dbReference>
<gene>
    <name evidence="4" type="primary">serA</name>
    <name evidence="4" type="ORF">Maq22A_c08150</name>
</gene>
<protein>
    <submittedName>
        <fullName evidence="4">Hydroxyacid dehydrogenase</fullName>
    </submittedName>
</protein>
<sequence>MDRLPCVLLSATTDLRGLFGPALAEIADRVEILDHPAENPERVRLALAWRPPADALPRYPNLAALCSIAAGVDNLLACPGRPPDLPVVRVVDPDQARAMSGFVLWHAICHQRRFQKYAGNQRDRLWRRLYPRDASGVPVGILGYGRIGRRVAADLAALGFPVRAWSRSPQDTDPGVVHHHGPDGLAAMLGETEILVNLLPLTPETRGILDARLFSRLRPGGLLIQVGRGEHLVEADLLAALDSGRLAGAALDVFATEPLPPAHPFWDHPAIRITPHEACEASPRAVARTLLAAAEAVRAGRVPPDTVDAARGY</sequence>
<reference evidence="4 5" key="1">
    <citation type="journal article" date="2015" name="Genome Announc.">
        <title>Complete Genome Sequence of Methylobacterium aquaticum Strain 22A, Isolated from Racomitrium japonicum Moss.</title>
        <authorList>
            <person name="Tani A."/>
            <person name="Ogura Y."/>
            <person name="Hayashi T."/>
            <person name="Kimbara K."/>
        </authorList>
    </citation>
    <scope>NUCLEOTIDE SEQUENCE [LARGE SCALE GENOMIC DNA]</scope>
    <source>
        <strain evidence="4 5">MA-22A</strain>
    </source>
</reference>
<evidence type="ECO:0000256" key="2">
    <source>
        <dbReference type="ARBA" id="ARBA00023027"/>
    </source>
</evidence>
<feature type="domain" description="D-isomer specific 2-hydroxyacid dehydrogenase NAD-binding" evidence="3">
    <location>
        <begin position="105"/>
        <end position="277"/>
    </location>
</feature>
<proteinExistence type="predicted"/>
<dbReference type="PATRIC" id="fig|270351.10.peg.1555"/>
<dbReference type="KEGG" id="maqu:Maq22A_c08150"/>
<dbReference type="InterPro" id="IPR006140">
    <property type="entry name" value="D-isomer_DH_NAD-bd"/>
</dbReference>
<dbReference type="InterPro" id="IPR036291">
    <property type="entry name" value="NAD(P)-bd_dom_sf"/>
</dbReference>
<dbReference type="PANTHER" id="PTHR43333:SF1">
    <property type="entry name" value="D-ISOMER SPECIFIC 2-HYDROXYACID DEHYDROGENASE NAD-BINDING DOMAIN-CONTAINING PROTEIN"/>
    <property type="match status" value="1"/>
</dbReference>
<dbReference type="GO" id="GO:0016616">
    <property type="term" value="F:oxidoreductase activity, acting on the CH-OH group of donors, NAD or NADP as acceptor"/>
    <property type="evidence" value="ECO:0007669"/>
    <property type="project" value="UniProtKB-ARBA"/>
</dbReference>
<dbReference type="EMBL" id="AP014704">
    <property type="protein sequence ID" value="BAQ44941.1"/>
    <property type="molecule type" value="Genomic_DNA"/>
</dbReference>
<keyword evidence="1" id="KW-0560">Oxidoreductase</keyword>
<dbReference type="SUPFAM" id="SSF51735">
    <property type="entry name" value="NAD(P)-binding Rossmann-fold domains"/>
    <property type="match status" value="1"/>
</dbReference>
<dbReference type="Pfam" id="PF02826">
    <property type="entry name" value="2-Hacid_dh_C"/>
    <property type="match status" value="1"/>
</dbReference>
<dbReference type="AlphaFoldDB" id="A0A0C6EXQ4"/>
<evidence type="ECO:0000313" key="5">
    <source>
        <dbReference type="Proteomes" id="UP000061432"/>
    </source>
</evidence>
<evidence type="ECO:0000259" key="3">
    <source>
        <dbReference type="Pfam" id="PF02826"/>
    </source>
</evidence>
<keyword evidence="2" id="KW-0520">NAD</keyword>
<dbReference type="CDD" id="cd12164">
    <property type="entry name" value="GDH_like_2"/>
    <property type="match status" value="1"/>
</dbReference>
<evidence type="ECO:0000256" key="1">
    <source>
        <dbReference type="ARBA" id="ARBA00023002"/>
    </source>
</evidence>
<dbReference type="Gene3D" id="3.40.50.720">
    <property type="entry name" value="NAD(P)-binding Rossmann-like Domain"/>
    <property type="match status" value="2"/>
</dbReference>
<accession>A0A0C6EXQ4</accession>